<evidence type="ECO:0000313" key="2">
    <source>
        <dbReference type="EMBL" id="MPD02421.1"/>
    </source>
</evidence>
<dbReference type="AlphaFoldDB" id="A0A5B7K038"/>
<dbReference type="Proteomes" id="UP000324222">
    <property type="component" value="Unassembled WGS sequence"/>
</dbReference>
<gene>
    <name evidence="2" type="ORF">E2C01_098000</name>
</gene>
<organism evidence="2 3">
    <name type="scientific">Portunus trituberculatus</name>
    <name type="common">Swimming crab</name>
    <name type="synonym">Neptunus trituberculatus</name>
    <dbReference type="NCBI Taxonomy" id="210409"/>
    <lineage>
        <taxon>Eukaryota</taxon>
        <taxon>Metazoa</taxon>
        <taxon>Ecdysozoa</taxon>
        <taxon>Arthropoda</taxon>
        <taxon>Crustacea</taxon>
        <taxon>Multicrustacea</taxon>
        <taxon>Malacostraca</taxon>
        <taxon>Eumalacostraca</taxon>
        <taxon>Eucarida</taxon>
        <taxon>Decapoda</taxon>
        <taxon>Pleocyemata</taxon>
        <taxon>Brachyura</taxon>
        <taxon>Eubrachyura</taxon>
        <taxon>Portunoidea</taxon>
        <taxon>Portunidae</taxon>
        <taxon>Portuninae</taxon>
        <taxon>Portunus</taxon>
    </lineage>
</organism>
<dbReference type="EMBL" id="VSRR010131306">
    <property type="protein sequence ID" value="MPD02421.1"/>
    <property type="molecule type" value="Genomic_DNA"/>
</dbReference>
<keyword evidence="3" id="KW-1185">Reference proteome</keyword>
<protein>
    <submittedName>
        <fullName evidence="2">Uncharacterized protein</fullName>
    </submittedName>
</protein>
<evidence type="ECO:0000313" key="3">
    <source>
        <dbReference type="Proteomes" id="UP000324222"/>
    </source>
</evidence>
<accession>A0A5B7K038</accession>
<sequence>MLPPQPAARHHLATPTHQSPSAARRWLPHHERHEYVEGAFHNNGYLNINDHSYGHVIQQ</sequence>
<comment type="caution">
    <text evidence="2">The sequence shown here is derived from an EMBL/GenBank/DDBJ whole genome shotgun (WGS) entry which is preliminary data.</text>
</comment>
<feature type="region of interest" description="Disordered" evidence="1">
    <location>
        <begin position="1"/>
        <end position="24"/>
    </location>
</feature>
<name>A0A5B7K038_PORTR</name>
<evidence type="ECO:0000256" key="1">
    <source>
        <dbReference type="SAM" id="MobiDB-lite"/>
    </source>
</evidence>
<proteinExistence type="predicted"/>
<reference evidence="2 3" key="1">
    <citation type="submission" date="2019-05" db="EMBL/GenBank/DDBJ databases">
        <title>Another draft genome of Portunus trituberculatus and its Hox gene families provides insights of decapod evolution.</title>
        <authorList>
            <person name="Jeong J.-H."/>
            <person name="Song I."/>
            <person name="Kim S."/>
            <person name="Choi T."/>
            <person name="Kim D."/>
            <person name="Ryu S."/>
            <person name="Kim W."/>
        </authorList>
    </citation>
    <scope>NUCLEOTIDE SEQUENCE [LARGE SCALE GENOMIC DNA]</scope>
    <source>
        <tissue evidence="2">Muscle</tissue>
    </source>
</reference>